<evidence type="ECO:0000313" key="3">
    <source>
        <dbReference type="EMBL" id="GAA5090680.1"/>
    </source>
</evidence>
<dbReference type="SUPFAM" id="SSF53474">
    <property type="entry name" value="alpha/beta-Hydrolases"/>
    <property type="match status" value="1"/>
</dbReference>
<dbReference type="Gene3D" id="3.40.50.1820">
    <property type="entry name" value="alpha/beta hydrolase"/>
    <property type="match status" value="1"/>
</dbReference>
<dbReference type="RefSeq" id="WP_194413420.1">
    <property type="nucleotide sequence ID" value="NZ_BAABKZ010000001.1"/>
</dbReference>
<gene>
    <name evidence="3" type="ORF">GCM10025760_16650</name>
</gene>
<evidence type="ECO:0000256" key="1">
    <source>
        <dbReference type="ARBA" id="ARBA00008645"/>
    </source>
</evidence>
<accession>A0ABP9M3Z1</accession>
<dbReference type="PANTHER" id="PTHR43039">
    <property type="entry name" value="ESTERASE-RELATED"/>
    <property type="match status" value="1"/>
</dbReference>
<evidence type="ECO:0000259" key="2">
    <source>
        <dbReference type="Pfam" id="PF12697"/>
    </source>
</evidence>
<sequence>MSVLGTRDALRRNNVTVSGPATGRVMMFAHGFGCSQVTWDLVAPQFAADHRVILFDHVGAGGSDVSAYDPGKYDSLHGYADDVLEILETLNVTDVVFVGHSVSAMIGILAANRDTSRFRALVLVGPSPRYVNDGPYRGGFETDDIASLLDSLDSNYLGWSRTMAPVIMGNPQRPELGEQLTTSFCDIDPHIARHFAHVTFLSDNRADLPLVTVPTLVLQCTADAIAPGEVGQYVHAAIEGSTLSVLEATGHVPILSAPDEVVARIREYLCDRA</sequence>
<dbReference type="GO" id="GO:0016787">
    <property type="term" value="F:hydrolase activity"/>
    <property type="evidence" value="ECO:0007669"/>
    <property type="project" value="UniProtKB-KW"/>
</dbReference>
<evidence type="ECO:0000313" key="4">
    <source>
        <dbReference type="Proteomes" id="UP001501407"/>
    </source>
</evidence>
<comment type="similarity">
    <text evidence="1">Belongs to the AB hydrolase superfamily.</text>
</comment>
<feature type="domain" description="AB hydrolase-1" evidence="2">
    <location>
        <begin position="28"/>
        <end position="263"/>
    </location>
</feature>
<comment type="caution">
    <text evidence="3">The sequence shown here is derived from an EMBL/GenBank/DDBJ whole genome shotgun (WGS) entry which is preliminary data.</text>
</comment>
<dbReference type="InterPro" id="IPR029058">
    <property type="entry name" value="AB_hydrolase_fold"/>
</dbReference>
<proteinExistence type="inferred from homology"/>
<dbReference type="InterPro" id="IPR000073">
    <property type="entry name" value="AB_hydrolase_1"/>
</dbReference>
<keyword evidence="4" id="KW-1185">Reference proteome</keyword>
<organism evidence="3 4">
    <name type="scientific">Microbacterium yannicii</name>
    <dbReference type="NCBI Taxonomy" id="671622"/>
    <lineage>
        <taxon>Bacteria</taxon>
        <taxon>Bacillati</taxon>
        <taxon>Actinomycetota</taxon>
        <taxon>Actinomycetes</taxon>
        <taxon>Micrococcales</taxon>
        <taxon>Microbacteriaceae</taxon>
        <taxon>Microbacterium</taxon>
    </lineage>
</organism>
<reference evidence="4" key="1">
    <citation type="journal article" date="2019" name="Int. J. Syst. Evol. Microbiol.">
        <title>The Global Catalogue of Microorganisms (GCM) 10K type strain sequencing project: providing services to taxonomists for standard genome sequencing and annotation.</title>
        <authorList>
            <consortium name="The Broad Institute Genomics Platform"/>
            <consortium name="The Broad Institute Genome Sequencing Center for Infectious Disease"/>
            <person name="Wu L."/>
            <person name="Ma J."/>
        </authorList>
    </citation>
    <scope>NUCLEOTIDE SEQUENCE [LARGE SCALE GENOMIC DNA]</scope>
    <source>
        <strain evidence="4">JCM 18959</strain>
    </source>
</reference>
<dbReference type="Pfam" id="PF12697">
    <property type="entry name" value="Abhydrolase_6"/>
    <property type="match status" value="1"/>
</dbReference>
<protein>
    <submittedName>
        <fullName evidence="3">Alpha/beta hydrolase</fullName>
    </submittedName>
</protein>
<name>A0ABP9M3Z1_9MICO</name>
<dbReference type="EMBL" id="BAABKZ010000001">
    <property type="protein sequence ID" value="GAA5090680.1"/>
    <property type="molecule type" value="Genomic_DNA"/>
</dbReference>
<keyword evidence="3" id="KW-0378">Hydrolase</keyword>
<dbReference type="Proteomes" id="UP001501407">
    <property type="component" value="Unassembled WGS sequence"/>
</dbReference>